<keyword evidence="4" id="KW-1185">Reference proteome</keyword>
<dbReference type="Proteomes" id="UP000317078">
    <property type="component" value="Unassembled WGS sequence"/>
</dbReference>
<organism evidence="3 4">
    <name type="scientific">Muricoccus nepalensis</name>
    <dbReference type="NCBI Taxonomy" id="1854500"/>
    <lineage>
        <taxon>Bacteria</taxon>
        <taxon>Pseudomonadati</taxon>
        <taxon>Pseudomonadota</taxon>
        <taxon>Alphaproteobacteria</taxon>
        <taxon>Acetobacterales</taxon>
        <taxon>Roseomonadaceae</taxon>
        <taxon>Muricoccus</taxon>
    </lineage>
</organism>
<dbReference type="GO" id="GO:0016787">
    <property type="term" value="F:hydrolase activity"/>
    <property type="evidence" value="ECO:0007669"/>
    <property type="project" value="UniProtKB-KW"/>
</dbReference>
<sequence length="213" mass="22160">MPGPDPVFARQEFGRRMGLGERPALLVIDAQEGFADPAVFGGHNIADAFAGIAALLPRIRALGLPVAHVRYTCAEDGSDAGPFGLKVPGLLRLTRDAPVARIVEGCAPQPGEFLAEKRHASAFFGTPLASWLAFRGVDSLLVTGCTTSGCVRASVVDASAHGFRPLVLVDCVGDRAEGPHEASLFDMGQKYADLADAEGVLGMLRARAGAPAA</sequence>
<evidence type="ECO:0000256" key="1">
    <source>
        <dbReference type="ARBA" id="ARBA00022801"/>
    </source>
</evidence>
<dbReference type="OrthoDB" id="7500697at2"/>
<reference evidence="3 4" key="1">
    <citation type="journal article" date="2019" name="Environ. Microbiol.">
        <title>Species interactions and distinct microbial communities in high Arctic permafrost affected cryosols are associated with the CH4 and CO2 gas fluxes.</title>
        <authorList>
            <person name="Altshuler I."/>
            <person name="Hamel J."/>
            <person name="Turney S."/>
            <person name="Magnuson E."/>
            <person name="Levesque R."/>
            <person name="Greer C."/>
            <person name="Whyte L.G."/>
        </authorList>
    </citation>
    <scope>NUCLEOTIDE SEQUENCE [LARGE SCALE GENOMIC DNA]</scope>
    <source>
        <strain evidence="3 4">S9.3B</strain>
    </source>
</reference>
<dbReference type="PANTHER" id="PTHR43540">
    <property type="entry name" value="PEROXYUREIDOACRYLATE/UREIDOACRYLATE AMIDOHYDROLASE-RELATED"/>
    <property type="match status" value="1"/>
</dbReference>
<dbReference type="RefSeq" id="WP_140884130.1">
    <property type="nucleotide sequence ID" value="NZ_RCZP01000012.1"/>
</dbReference>
<dbReference type="EMBL" id="RCZP01000012">
    <property type="protein sequence ID" value="TPG55670.1"/>
    <property type="molecule type" value="Genomic_DNA"/>
</dbReference>
<keyword evidence="1" id="KW-0378">Hydrolase</keyword>
<evidence type="ECO:0000313" key="4">
    <source>
        <dbReference type="Proteomes" id="UP000317078"/>
    </source>
</evidence>
<gene>
    <name evidence="3" type="ORF">EAH89_13955</name>
</gene>
<protein>
    <submittedName>
        <fullName evidence="3">Isochorismatase family protein</fullName>
    </submittedName>
</protein>
<dbReference type="Pfam" id="PF00857">
    <property type="entry name" value="Isochorismatase"/>
    <property type="match status" value="1"/>
</dbReference>
<dbReference type="PANTHER" id="PTHR43540:SF1">
    <property type="entry name" value="ISOCHORISMATASE HYDROLASE"/>
    <property type="match status" value="1"/>
</dbReference>
<proteinExistence type="predicted"/>
<evidence type="ECO:0000259" key="2">
    <source>
        <dbReference type="Pfam" id="PF00857"/>
    </source>
</evidence>
<feature type="domain" description="Isochorismatase-like" evidence="2">
    <location>
        <begin position="24"/>
        <end position="198"/>
    </location>
</feature>
<dbReference type="SUPFAM" id="SSF52499">
    <property type="entry name" value="Isochorismatase-like hydrolases"/>
    <property type="match status" value="1"/>
</dbReference>
<dbReference type="InterPro" id="IPR050272">
    <property type="entry name" value="Isochorismatase-like_hydrls"/>
</dbReference>
<dbReference type="InterPro" id="IPR000868">
    <property type="entry name" value="Isochorismatase-like_dom"/>
</dbReference>
<comment type="caution">
    <text evidence="3">The sequence shown here is derived from an EMBL/GenBank/DDBJ whole genome shotgun (WGS) entry which is preliminary data.</text>
</comment>
<dbReference type="Gene3D" id="3.40.50.850">
    <property type="entry name" value="Isochorismatase-like"/>
    <property type="match status" value="1"/>
</dbReference>
<name>A0A502G294_9PROT</name>
<dbReference type="AlphaFoldDB" id="A0A502G294"/>
<dbReference type="InterPro" id="IPR036380">
    <property type="entry name" value="Isochorismatase-like_sf"/>
</dbReference>
<evidence type="ECO:0000313" key="3">
    <source>
        <dbReference type="EMBL" id="TPG55670.1"/>
    </source>
</evidence>
<accession>A0A502G294</accession>